<dbReference type="Gene3D" id="3.40.50.12670">
    <property type="match status" value="1"/>
</dbReference>
<dbReference type="PROSITE" id="PS00131">
    <property type="entry name" value="CARBOXYPEPT_SER_SER"/>
    <property type="match status" value="1"/>
</dbReference>
<comment type="similarity">
    <text evidence="1 2">Belongs to the peptidase S10 family.</text>
</comment>
<dbReference type="eggNOG" id="KOG1282">
    <property type="taxonomic scope" value="Eukaryota"/>
</dbReference>
<reference evidence="3 4" key="1">
    <citation type="journal article" date="2008" name="Nature">
        <title>The genome of the choanoflagellate Monosiga brevicollis and the origin of metazoans.</title>
        <authorList>
            <consortium name="JGI Sequencing"/>
            <person name="King N."/>
            <person name="Westbrook M.J."/>
            <person name="Young S.L."/>
            <person name="Kuo A."/>
            <person name="Abedin M."/>
            <person name="Chapman J."/>
            <person name="Fairclough S."/>
            <person name="Hellsten U."/>
            <person name="Isogai Y."/>
            <person name="Letunic I."/>
            <person name="Marr M."/>
            <person name="Pincus D."/>
            <person name="Putnam N."/>
            <person name="Rokas A."/>
            <person name="Wright K.J."/>
            <person name="Zuzow R."/>
            <person name="Dirks W."/>
            <person name="Good M."/>
            <person name="Goodstein D."/>
            <person name="Lemons D."/>
            <person name="Li W."/>
            <person name="Lyons J.B."/>
            <person name="Morris A."/>
            <person name="Nichols S."/>
            <person name="Richter D.J."/>
            <person name="Salamov A."/>
            <person name="Bork P."/>
            <person name="Lim W.A."/>
            <person name="Manning G."/>
            <person name="Miller W.T."/>
            <person name="McGinnis W."/>
            <person name="Shapiro H."/>
            <person name="Tjian R."/>
            <person name="Grigoriev I.V."/>
            <person name="Rokhsar D."/>
        </authorList>
    </citation>
    <scope>NUCLEOTIDE SEQUENCE [LARGE SCALE GENOMIC DNA]</scope>
    <source>
        <strain evidence="4">MX1 / ATCC 50154</strain>
    </source>
</reference>
<dbReference type="GO" id="GO:0004185">
    <property type="term" value="F:serine-type carboxypeptidase activity"/>
    <property type="evidence" value="ECO:0000318"/>
    <property type="project" value="GO_Central"/>
</dbReference>
<evidence type="ECO:0000256" key="2">
    <source>
        <dbReference type="RuleBase" id="RU361156"/>
    </source>
</evidence>
<keyword evidence="4" id="KW-1185">Reference proteome</keyword>
<name>A9V8P5_MONBE</name>
<proteinExistence type="inferred from homology"/>
<dbReference type="RefSeq" id="XP_001749103.1">
    <property type="nucleotide sequence ID" value="XM_001749051.1"/>
</dbReference>
<dbReference type="KEGG" id="mbr:MONBRDRAFT_11261"/>
<gene>
    <name evidence="3" type="ORF">MONBRDRAFT_11261</name>
</gene>
<accession>A9V8P5</accession>
<dbReference type="InterPro" id="IPR018202">
    <property type="entry name" value="Ser_caboxypep_ser_AS"/>
</dbReference>
<dbReference type="GeneID" id="5894305"/>
<dbReference type="EC" id="3.4.16.-" evidence="2"/>
<feature type="chain" id="PRO_5006522071" description="Carboxypeptidase" evidence="2">
    <location>
        <begin position="22"/>
        <end position="561"/>
    </location>
</feature>
<dbReference type="Proteomes" id="UP000001357">
    <property type="component" value="Unassembled WGS sequence"/>
</dbReference>
<keyword evidence="2" id="KW-0732">Signal</keyword>
<evidence type="ECO:0000313" key="4">
    <source>
        <dbReference type="Proteomes" id="UP000001357"/>
    </source>
</evidence>
<keyword evidence="2" id="KW-0645">Protease</keyword>
<dbReference type="InterPro" id="IPR001563">
    <property type="entry name" value="Peptidase_S10"/>
</dbReference>
<organism evidence="3 4">
    <name type="scientific">Monosiga brevicollis</name>
    <name type="common">Choanoflagellate</name>
    <dbReference type="NCBI Taxonomy" id="81824"/>
    <lineage>
        <taxon>Eukaryota</taxon>
        <taxon>Choanoflagellata</taxon>
        <taxon>Craspedida</taxon>
        <taxon>Salpingoecidae</taxon>
        <taxon>Monosiga</taxon>
    </lineage>
</organism>
<keyword evidence="2" id="KW-0378">Hydrolase</keyword>
<evidence type="ECO:0000313" key="3">
    <source>
        <dbReference type="EMBL" id="EDQ86178.1"/>
    </source>
</evidence>
<dbReference type="InterPro" id="IPR029058">
    <property type="entry name" value="AB_hydrolase_fold"/>
</dbReference>
<dbReference type="STRING" id="81824.A9V8P5"/>
<dbReference type="PANTHER" id="PTHR11802">
    <property type="entry name" value="SERINE PROTEASE FAMILY S10 SERINE CARBOXYPEPTIDASE"/>
    <property type="match status" value="1"/>
</dbReference>
<sequence>MFALRIALVCGLAVAATATAAKPGETVQEITALPGWPNNTALPSRMFSGYTYAGTPPNGEGDMYAHWLLVESESDPANDPLVIWYQGGPGASSLYGLLVEFGPLLLNQDSLDNDEYRRTGIPQLVRNPYSWNRKANLLVVDNPPPVGFGYCTPAGPAGLGTSCGDWNDELVAKANQIVLTRFVEQMPAYRQRSTFITGESYAGVYVPVIVRALLADPGNVSLSGFAVGDGCLGTEVLCGPVGGPFWNVEFMHGHGQFSNRLYRQITNTCTTEELKSGHISAACQPLLTQMTQEIGSYYSYNLYDTCYAQNIFDPLHSSRSYWSRVPPLASPSTVRFASASLVHHDTTATFSSLVCHTLAGGCRRFIPTKVPAAIHATLTPSFMPYLLANNASGDNGAGFNYSLSEPNLLPFYKELIENKKLRMLVYNGDTGLWTAGLNSQHTTDRHSSGRRRKWLQTTWPRHGAMPCFNRYAMCIDPSINSFMTQDRYTEYFDAQGLGLTETWRPWTIDGKQNMGGYVFRYGDNWQFATIRGSGHMVCHHHVPICSLSEMHADLALSYGCG</sequence>
<dbReference type="Pfam" id="PF00450">
    <property type="entry name" value="Peptidase_S10"/>
    <property type="match status" value="2"/>
</dbReference>
<dbReference type="SUPFAM" id="SSF53474">
    <property type="entry name" value="alpha/beta-Hydrolases"/>
    <property type="match status" value="1"/>
</dbReference>
<dbReference type="PRINTS" id="PR00724">
    <property type="entry name" value="CRBOXYPTASEC"/>
</dbReference>
<dbReference type="AlphaFoldDB" id="A9V8P5"/>
<dbReference type="PANTHER" id="PTHR11802:SF201">
    <property type="entry name" value="CARBOXYPEPTIDASE"/>
    <property type="match status" value="1"/>
</dbReference>
<dbReference type="OMA" id="DTSCRIH"/>
<keyword evidence="2" id="KW-0121">Carboxypeptidase</keyword>
<dbReference type="GO" id="GO:0006508">
    <property type="term" value="P:proteolysis"/>
    <property type="evidence" value="ECO:0007669"/>
    <property type="project" value="UniProtKB-KW"/>
</dbReference>
<dbReference type="Gene3D" id="3.40.50.1820">
    <property type="entry name" value="alpha/beta hydrolase"/>
    <property type="match status" value="1"/>
</dbReference>
<protein>
    <recommendedName>
        <fullName evidence="2">Carboxypeptidase</fullName>
        <ecNumber evidence="2">3.4.16.-</ecNumber>
    </recommendedName>
</protein>
<feature type="signal peptide" evidence="2">
    <location>
        <begin position="1"/>
        <end position="21"/>
    </location>
</feature>
<dbReference type="EMBL" id="CH991568">
    <property type="protein sequence ID" value="EDQ86178.1"/>
    <property type="molecule type" value="Genomic_DNA"/>
</dbReference>
<evidence type="ECO:0000256" key="1">
    <source>
        <dbReference type="ARBA" id="ARBA00009431"/>
    </source>
</evidence>
<dbReference type="InParanoid" id="A9V8P5"/>